<evidence type="ECO:0000259" key="7">
    <source>
        <dbReference type="PROSITE" id="PS50102"/>
    </source>
</evidence>
<feature type="compositionally biased region" description="Basic and acidic residues" evidence="6">
    <location>
        <begin position="809"/>
        <end position="844"/>
    </location>
</feature>
<dbReference type="SMART" id="SM00848">
    <property type="entry name" value="Inhibitor_I29"/>
    <property type="match status" value="1"/>
</dbReference>
<feature type="region of interest" description="Disordered" evidence="6">
    <location>
        <begin position="336"/>
        <end position="398"/>
    </location>
</feature>
<feature type="compositionally biased region" description="Basic and acidic residues" evidence="6">
    <location>
        <begin position="459"/>
        <end position="470"/>
    </location>
</feature>
<evidence type="ECO:0000256" key="5">
    <source>
        <dbReference type="PROSITE-ProRule" id="PRU00176"/>
    </source>
</evidence>
<comment type="subcellular location">
    <subcellularLocation>
        <location evidence="1">Nucleus</location>
    </subcellularLocation>
</comment>
<feature type="domain" description="RRM" evidence="7">
    <location>
        <begin position="477"/>
        <end position="560"/>
    </location>
</feature>
<feature type="compositionally biased region" description="Basic and acidic residues" evidence="6">
    <location>
        <begin position="436"/>
        <end position="445"/>
    </location>
</feature>
<dbReference type="SUPFAM" id="SSF54001">
    <property type="entry name" value="Cysteine proteinases"/>
    <property type="match status" value="1"/>
</dbReference>
<dbReference type="InterPro" id="IPR013201">
    <property type="entry name" value="Prot_inhib_I29"/>
</dbReference>
<dbReference type="SUPFAM" id="SSF54928">
    <property type="entry name" value="RNA-binding domain, RBD"/>
    <property type="match status" value="3"/>
</dbReference>
<dbReference type="CDD" id="cd02248">
    <property type="entry name" value="Peptidase_C1A"/>
    <property type="match status" value="1"/>
</dbReference>
<feature type="domain" description="RRM" evidence="7">
    <location>
        <begin position="635"/>
        <end position="743"/>
    </location>
</feature>
<dbReference type="InterPro" id="IPR039417">
    <property type="entry name" value="Peptidase_C1A_papain-like"/>
</dbReference>
<dbReference type="CDD" id="cd12416">
    <property type="entry name" value="RRM4_RBM28_like"/>
    <property type="match status" value="1"/>
</dbReference>
<dbReference type="InterPro" id="IPR025661">
    <property type="entry name" value="Pept_asp_AS"/>
</dbReference>
<keyword evidence="3" id="KW-1015">Disulfide bond</keyword>
<dbReference type="InterPro" id="IPR051945">
    <property type="entry name" value="RRM_MRD1_RNA_proc_ribogen"/>
</dbReference>
<dbReference type="InterPro" id="IPR035979">
    <property type="entry name" value="RBD_domain_sf"/>
</dbReference>
<keyword evidence="2 5" id="KW-0694">RNA-binding</keyword>
<dbReference type="Pfam" id="PF08246">
    <property type="entry name" value="Inhibitor_I29"/>
    <property type="match status" value="1"/>
</dbReference>
<dbReference type="EMBL" id="JAGKQM010000014">
    <property type="protein sequence ID" value="KAH0885861.1"/>
    <property type="molecule type" value="Genomic_DNA"/>
</dbReference>
<dbReference type="InterPro" id="IPR012677">
    <property type="entry name" value="Nucleotide-bd_a/b_plait_sf"/>
</dbReference>
<name>A0ABQ8A0Z0_BRANA</name>
<accession>A0ABQ8A0Z0</accession>
<feature type="compositionally biased region" description="Basic and acidic residues" evidence="6">
    <location>
        <begin position="749"/>
        <end position="763"/>
    </location>
</feature>
<evidence type="ECO:0000256" key="2">
    <source>
        <dbReference type="ARBA" id="ARBA00022884"/>
    </source>
</evidence>
<proteinExistence type="predicted"/>
<comment type="caution">
    <text evidence="8">The sequence shown here is derived from an EMBL/GenBank/DDBJ whole genome shotgun (WGS) entry which is preliminary data.</text>
</comment>
<dbReference type="PROSITE" id="PS50102">
    <property type="entry name" value="RRM"/>
    <property type="match status" value="3"/>
</dbReference>
<feature type="compositionally biased region" description="Basic and acidic residues" evidence="6">
    <location>
        <begin position="385"/>
        <end position="398"/>
    </location>
</feature>
<feature type="region of interest" description="Disordered" evidence="6">
    <location>
        <begin position="742"/>
        <end position="865"/>
    </location>
</feature>
<dbReference type="SMART" id="SM00360">
    <property type="entry name" value="RRM"/>
    <property type="match status" value="4"/>
</dbReference>
<sequence length="1224" mass="135556">MGKNKRKDGEETSLHSAATVCVSGLPYSFTNAQLEEAFSDVGPVWLCFMVTNKEDANRAIELKNGSTVGGRRITVKQATHRPSLKERRSKAAQGGRCRISVPDNFPETDTQVASVPPPEEKIEKKPIERKKPTKLHVDLADKETCSDKQRVARTVIFGGLVNADMAEAVHSRVKEIGTVCSVRYPLPKEELQQNGLTQDGCRTEASAVLFTSVKSACAAVAALHQTEIKGNLVWARQLGGGASGTFHDLLVFCWRQGSKAQKWKLIIRNLPFKAKPSEIKEVFSAVGLPKGFAFVKFTCKRDAENAIQKFNGHMFSKRPIVVDWAVPKNLYNGAADAVTAPEDGEKNGSDEESDNSSVDMEEVDDAVESHQSSGDDIDDDEEDSSDKPSESVVLEKDAVTDVNFEEEADVTRKVLKNFLASSKVNIASNDGETEESDKNKLEDSSAKPVVESSGVSEPLKTKEVAPKETQEDDDFKRTVFISNIPFDVSKEEVTQRFAVFGQVESLFLVLHPVTKRPKGTAFLKFKTADASDAAISAASTASGVGVLLKGRQVSVMRAVDKKSAQDIGLEKTKEKNLDHRNLYLAKEGQILEGTPAAEGVSAEDILFVFVLAQTRVLHENKMKKLQSPNFHVSKTRIVIYNLPKSMNEKQLQKLLVDAVTSRATKQKPTVRQIKFLQNEKKGKVDTKNYSRGVAFVEFTEHDHALVALRVLNNNPETFGPQHRPVIEFAVDNVQKLKLHKANQQFQRNRQNESEEKQSNEERGMGITLWKRRLCRQREQRKEQAKPEEKSLSVKEDAGNKKGQWKKRQVSKDVSDAPRKRKFEEVRGGEKPKPVHKNKDPDKSGDGSSPDTLIHAGANEHSRGKPRLQPTISLLFAFFVSLSFCENDGDDILIRQVVNGSEPKVLSSEEDHFSLFKRRFGKVYGSLEEHHHRFAVFRSNLQRAMRHQRMDPSARHGVTQFSDLTPSEFRRMHLGVRGGFKLPKDANQAPILPTKDLPEDFDWRDRGAVTPVKNQGSCGSCWSFSTTGALEGAHFLSTGQLVSLSEQQLVDCDHECDPEQEGSCDSGCNGGLMNSAFEYTLKTGGLMREDDYPYEGTDGGTCKLDKSKIVASVSNFSVVSINEDQIAANLVKNGPLAVALNAAYMQTYMGGVSCPYICSKRLNHGVLLVGYGSAGFSQARFKEKPYWIIKNSWGETWGENGFYKLCKGRNVCGVDSMVSTVAAAV</sequence>
<evidence type="ECO:0000256" key="1">
    <source>
        <dbReference type="ARBA" id="ARBA00004123"/>
    </source>
</evidence>
<feature type="region of interest" description="Disordered" evidence="6">
    <location>
        <begin position="86"/>
        <end position="121"/>
    </location>
</feature>
<dbReference type="PANTHER" id="PTHR48039:SF6">
    <property type="entry name" value="RRM DOMAIN-CONTAINING PROTEIN"/>
    <property type="match status" value="1"/>
</dbReference>
<dbReference type="PANTHER" id="PTHR48039">
    <property type="entry name" value="RNA-BINDING MOTIF PROTEIN 14B"/>
    <property type="match status" value="1"/>
</dbReference>
<evidence type="ECO:0000256" key="6">
    <source>
        <dbReference type="SAM" id="MobiDB-lite"/>
    </source>
</evidence>
<dbReference type="Pfam" id="PF00112">
    <property type="entry name" value="Peptidase_C1"/>
    <property type="match status" value="1"/>
</dbReference>
<dbReference type="Proteomes" id="UP000824890">
    <property type="component" value="Unassembled WGS sequence"/>
</dbReference>
<dbReference type="InterPro" id="IPR000504">
    <property type="entry name" value="RRM_dom"/>
</dbReference>
<evidence type="ECO:0000313" key="8">
    <source>
        <dbReference type="EMBL" id="KAH0885861.1"/>
    </source>
</evidence>
<reference evidence="8 9" key="1">
    <citation type="submission" date="2021-05" db="EMBL/GenBank/DDBJ databases">
        <title>Genome Assembly of Synthetic Allotetraploid Brassica napus Reveals Homoeologous Exchanges between Subgenomes.</title>
        <authorList>
            <person name="Davis J.T."/>
        </authorList>
    </citation>
    <scope>NUCLEOTIDE SEQUENCE [LARGE SCALE GENOMIC DNA]</scope>
    <source>
        <strain evidence="9">cv. Da-Ae</strain>
        <tissue evidence="8">Seedling</tissue>
    </source>
</reference>
<feature type="compositionally biased region" description="Acidic residues" evidence="6">
    <location>
        <begin position="350"/>
        <end position="366"/>
    </location>
</feature>
<organism evidence="8 9">
    <name type="scientific">Brassica napus</name>
    <name type="common">Rape</name>
    <dbReference type="NCBI Taxonomy" id="3708"/>
    <lineage>
        <taxon>Eukaryota</taxon>
        <taxon>Viridiplantae</taxon>
        <taxon>Streptophyta</taxon>
        <taxon>Embryophyta</taxon>
        <taxon>Tracheophyta</taxon>
        <taxon>Spermatophyta</taxon>
        <taxon>Magnoliopsida</taxon>
        <taxon>eudicotyledons</taxon>
        <taxon>Gunneridae</taxon>
        <taxon>Pentapetalae</taxon>
        <taxon>rosids</taxon>
        <taxon>malvids</taxon>
        <taxon>Brassicales</taxon>
        <taxon>Brassicaceae</taxon>
        <taxon>Brassiceae</taxon>
        <taxon>Brassica</taxon>
    </lineage>
</organism>
<protein>
    <recommendedName>
        <fullName evidence="7">RRM domain-containing protein</fullName>
    </recommendedName>
</protein>
<gene>
    <name evidence="8" type="ORF">HID58_061957</name>
</gene>
<evidence type="ECO:0000256" key="3">
    <source>
        <dbReference type="ARBA" id="ARBA00023157"/>
    </source>
</evidence>
<dbReference type="InterPro" id="IPR025660">
    <property type="entry name" value="Pept_his_AS"/>
</dbReference>
<dbReference type="PROSITE" id="PS00139">
    <property type="entry name" value="THIOL_PROTEASE_CYS"/>
    <property type="match status" value="1"/>
</dbReference>
<feature type="domain" description="RRM" evidence="7">
    <location>
        <begin position="263"/>
        <end position="327"/>
    </location>
</feature>
<feature type="compositionally biased region" description="Acidic residues" evidence="6">
    <location>
        <begin position="375"/>
        <end position="384"/>
    </location>
</feature>
<dbReference type="InterPro" id="IPR000169">
    <property type="entry name" value="Pept_cys_AS"/>
</dbReference>
<feature type="region of interest" description="Disordered" evidence="6">
    <location>
        <begin position="429"/>
        <end position="470"/>
    </location>
</feature>
<dbReference type="InterPro" id="IPR000668">
    <property type="entry name" value="Peptidase_C1A_C"/>
</dbReference>
<dbReference type="Pfam" id="PF00076">
    <property type="entry name" value="RRM_1"/>
    <property type="match status" value="3"/>
</dbReference>
<feature type="compositionally biased region" description="Basic and acidic residues" evidence="6">
    <location>
        <begin position="775"/>
        <end position="799"/>
    </location>
</feature>
<dbReference type="Gene3D" id="3.30.70.330">
    <property type="match status" value="4"/>
</dbReference>
<dbReference type="PROSITE" id="PS00639">
    <property type="entry name" value="THIOL_PROTEASE_HIS"/>
    <property type="match status" value="1"/>
</dbReference>
<evidence type="ECO:0000313" key="9">
    <source>
        <dbReference type="Proteomes" id="UP000824890"/>
    </source>
</evidence>
<keyword evidence="9" id="KW-1185">Reference proteome</keyword>
<keyword evidence="4" id="KW-0539">Nucleus</keyword>
<dbReference type="SMART" id="SM00645">
    <property type="entry name" value="Pept_C1"/>
    <property type="match status" value="1"/>
</dbReference>
<dbReference type="PROSITE" id="PS00640">
    <property type="entry name" value="THIOL_PROTEASE_ASN"/>
    <property type="match status" value="1"/>
</dbReference>
<dbReference type="Gene3D" id="3.90.70.10">
    <property type="entry name" value="Cysteine proteinases"/>
    <property type="match status" value="1"/>
</dbReference>
<dbReference type="InterPro" id="IPR038765">
    <property type="entry name" value="Papain-like_cys_pep_sf"/>
</dbReference>
<dbReference type="PRINTS" id="PR00705">
    <property type="entry name" value="PAPAIN"/>
</dbReference>
<evidence type="ECO:0000256" key="4">
    <source>
        <dbReference type="ARBA" id="ARBA00023242"/>
    </source>
</evidence>